<dbReference type="Pfam" id="PF01261">
    <property type="entry name" value="AP_endonuc_2"/>
    <property type="match status" value="1"/>
</dbReference>
<keyword evidence="3" id="KW-0413">Isomerase</keyword>
<evidence type="ECO:0000313" key="3">
    <source>
        <dbReference type="EMBL" id="MBB5999754.1"/>
    </source>
</evidence>
<dbReference type="InterPro" id="IPR050312">
    <property type="entry name" value="IolE/XylAMocC-like"/>
</dbReference>
<dbReference type="InterPro" id="IPR013022">
    <property type="entry name" value="Xyl_isomerase-like_TIM-brl"/>
</dbReference>
<protein>
    <submittedName>
        <fullName evidence="3">Sugar phosphate isomerase/epimerase</fullName>
    </submittedName>
</protein>
<evidence type="ECO:0000259" key="2">
    <source>
        <dbReference type="Pfam" id="PF01261"/>
    </source>
</evidence>
<name>A0A841EBE4_9ACTN</name>
<dbReference type="InterPro" id="IPR036237">
    <property type="entry name" value="Xyl_isomerase-like_sf"/>
</dbReference>
<dbReference type="AlphaFoldDB" id="A0A841EBE4"/>
<dbReference type="Proteomes" id="UP000578077">
    <property type="component" value="Unassembled WGS sequence"/>
</dbReference>
<feature type="domain" description="Xylose isomerase-like TIM barrel" evidence="2">
    <location>
        <begin position="46"/>
        <end position="268"/>
    </location>
</feature>
<dbReference type="EMBL" id="JACHLY010000001">
    <property type="protein sequence ID" value="MBB5999754.1"/>
    <property type="molecule type" value="Genomic_DNA"/>
</dbReference>
<feature type="region of interest" description="Disordered" evidence="1">
    <location>
        <begin position="1"/>
        <end position="21"/>
    </location>
</feature>
<evidence type="ECO:0000313" key="4">
    <source>
        <dbReference type="Proteomes" id="UP000578077"/>
    </source>
</evidence>
<evidence type="ECO:0000256" key="1">
    <source>
        <dbReference type="SAM" id="MobiDB-lite"/>
    </source>
</evidence>
<reference evidence="3 4" key="1">
    <citation type="submission" date="2020-08" db="EMBL/GenBank/DDBJ databases">
        <title>Sequencing the genomes of 1000 actinobacteria strains.</title>
        <authorList>
            <person name="Klenk H.-P."/>
        </authorList>
    </citation>
    <scope>NUCLEOTIDE SEQUENCE [LARGE SCALE GENOMIC DNA]</scope>
    <source>
        <strain evidence="3 4">DSM 44593</strain>
    </source>
</reference>
<dbReference type="PANTHER" id="PTHR12110:SF53">
    <property type="entry name" value="BLR5974 PROTEIN"/>
    <property type="match status" value="1"/>
</dbReference>
<keyword evidence="4" id="KW-1185">Reference proteome</keyword>
<accession>A0A841EBE4</accession>
<dbReference type="RefSeq" id="WP_221457657.1">
    <property type="nucleotide sequence ID" value="NZ_BAABKT010000039.1"/>
</dbReference>
<proteinExistence type="predicted"/>
<sequence length="317" mass="32800">MPTPSDRSPGPVLEPAADLPGPAPGIAFAGIGDEAGGDPADQIGALDRLGWRCLELRTVDGRAVADLGAAPFAALAADLHARGVRVCCLDSRIGNWARPITGPFDTDLHELEILAARCATLGAPAVRIMTYPGDGLGGPEWRRRAVERVRRLCDLAERRGIVLLAENCAGWAADDAERMLDLLDTVASPALGLLFDTGNGLAHGYHAPALLADVADRVAHVHVKDALPGPAGGEPVYTVPGQGRAGVAQCLRLLLKHGYRGTWSIEPHLSLLPHRRDAAGSGDADGFTAAGEALQRLAAETVAAARPEPAAGTGAPG</sequence>
<organism evidence="3 4">
    <name type="scientific">Streptomonospora salina</name>
    <dbReference type="NCBI Taxonomy" id="104205"/>
    <lineage>
        <taxon>Bacteria</taxon>
        <taxon>Bacillati</taxon>
        <taxon>Actinomycetota</taxon>
        <taxon>Actinomycetes</taxon>
        <taxon>Streptosporangiales</taxon>
        <taxon>Nocardiopsidaceae</taxon>
        <taxon>Streptomonospora</taxon>
    </lineage>
</organism>
<dbReference type="GO" id="GO:0016853">
    <property type="term" value="F:isomerase activity"/>
    <property type="evidence" value="ECO:0007669"/>
    <property type="project" value="UniProtKB-KW"/>
</dbReference>
<comment type="caution">
    <text evidence="3">The sequence shown here is derived from an EMBL/GenBank/DDBJ whole genome shotgun (WGS) entry which is preliminary data.</text>
</comment>
<gene>
    <name evidence="3" type="ORF">HNR25_003505</name>
</gene>
<dbReference type="PANTHER" id="PTHR12110">
    <property type="entry name" value="HYDROXYPYRUVATE ISOMERASE"/>
    <property type="match status" value="1"/>
</dbReference>
<dbReference type="Gene3D" id="3.20.20.150">
    <property type="entry name" value="Divalent-metal-dependent TIM barrel enzymes"/>
    <property type="match status" value="1"/>
</dbReference>
<dbReference type="SUPFAM" id="SSF51658">
    <property type="entry name" value="Xylose isomerase-like"/>
    <property type="match status" value="1"/>
</dbReference>